<sequence length="116" mass="13129">MAMSDQHPHTPDGRYFVVSGRLWRLSNPALAAEERERLVGLLMAARRQVGAARKRQDPDAERAARAAVDEAKRLLGERGPVWWNDGAPDYNRHMVRNTPYADWYAQLALLAPPPRS</sequence>
<organism evidence="1 2">
    <name type="scientific">Duganella aceris</name>
    <dbReference type="NCBI Taxonomy" id="2703883"/>
    <lineage>
        <taxon>Bacteria</taxon>
        <taxon>Pseudomonadati</taxon>
        <taxon>Pseudomonadota</taxon>
        <taxon>Betaproteobacteria</taxon>
        <taxon>Burkholderiales</taxon>
        <taxon>Oxalobacteraceae</taxon>
        <taxon>Telluria group</taxon>
        <taxon>Duganella</taxon>
    </lineage>
</organism>
<evidence type="ECO:0000313" key="2">
    <source>
        <dbReference type="Proteomes" id="UP000666369"/>
    </source>
</evidence>
<dbReference type="Proteomes" id="UP000666369">
    <property type="component" value="Unassembled WGS sequence"/>
</dbReference>
<gene>
    <name evidence="1" type="ORF">GW587_26355</name>
</gene>
<accession>A0ABX0FTZ6</accession>
<comment type="caution">
    <text evidence="1">The sequence shown here is derived from an EMBL/GenBank/DDBJ whole genome shotgun (WGS) entry which is preliminary data.</text>
</comment>
<reference evidence="2" key="2">
    <citation type="submission" date="2023-07" db="EMBL/GenBank/DDBJ databases">
        <title>Duganella aceri sp. nov., isolated from tree sap.</title>
        <authorList>
            <person name="Kim I.S."/>
        </authorList>
    </citation>
    <scope>NUCLEOTIDE SEQUENCE [LARGE SCALE GENOMIC DNA]</scope>
    <source>
        <strain evidence="2">SAP-35</strain>
    </source>
</reference>
<keyword evidence="2" id="KW-1185">Reference proteome</keyword>
<name>A0ABX0FTZ6_9BURK</name>
<evidence type="ECO:0000313" key="1">
    <source>
        <dbReference type="EMBL" id="NGZ87769.1"/>
    </source>
</evidence>
<protein>
    <submittedName>
        <fullName evidence="1">Uncharacterized protein</fullName>
    </submittedName>
</protein>
<proteinExistence type="predicted"/>
<reference evidence="1 2" key="1">
    <citation type="submission" date="2020-01" db="EMBL/GenBank/DDBJ databases">
        <authorList>
            <person name="Lee S.D."/>
        </authorList>
    </citation>
    <scope>NUCLEOTIDE SEQUENCE [LARGE SCALE GENOMIC DNA]</scope>
    <source>
        <strain evidence="1 2">SAP-35</strain>
    </source>
</reference>
<dbReference type="EMBL" id="JAADJT010000014">
    <property type="protein sequence ID" value="NGZ87769.1"/>
    <property type="molecule type" value="Genomic_DNA"/>
</dbReference>